<comment type="caution">
    <text evidence="2">The sequence shown here is derived from an EMBL/GenBank/DDBJ whole genome shotgun (WGS) entry which is preliminary data.</text>
</comment>
<sequence length="94" mass="10559">MLEGQLKDLKDEIREKLKMEIQGLFEHYLGQLMNSTIVEQSLDKWKGILGGLSPGFTFKESFLTLLRVDLGKIPSSHNSGSIELGSWPPKLDCP</sequence>
<gene>
    <name evidence="2" type="ORF">J1N35_011412</name>
</gene>
<dbReference type="AlphaFoldDB" id="A0A9D3W2D5"/>
<accession>A0A9D3W2D5</accession>
<dbReference type="Proteomes" id="UP000828251">
    <property type="component" value="Unassembled WGS sequence"/>
</dbReference>
<reference evidence="2 3" key="1">
    <citation type="journal article" date="2021" name="Plant Biotechnol. J.">
        <title>Multi-omics assisted identification of the key and species-specific regulatory components of drought-tolerant mechanisms in Gossypium stocksii.</title>
        <authorList>
            <person name="Yu D."/>
            <person name="Ke L."/>
            <person name="Zhang D."/>
            <person name="Wu Y."/>
            <person name="Sun Y."/>
            <person name="Mei J."/>
            <person name="Sun J."/>
            <person name="Sun Y."/>
        </authorList>
    </citation>
    <scope>NUCLEOTIDE SEQUENCE [LARGE SCALE GENOMIC DNA]</scope>
    <source>
        <strain evidence="3">cv. E1</strain>
        <tissue evidence="2">Leaf</tissue>
    </source>
</reference>
<feature type="region of interest" description="Disordered" evidence="1">
    <location>
        <begin position="74"/>
        <end position="94"/>
    </location>
</feature>
<evidence type="ECO:0000313" key="2">
    <source>
        <dbReference type="EMBL" id="KAH1107644.1"/>
    </source>
</evidence>
<name>A0A9D3W2D5_9ROSI</name>
<evidence type="ECO:0000256" key="1">
    <source>
        <dbReference type="SAM" id="MobiDB-lite"/>
    </source>
</evidence>
<proteinExistence type="predicted"/>
<protein>
    <submittedName>
        <fullName evidence="2">Uncharacterized protein</fullName>
    </submittedName>
</protein>
<dbReference type="EMBL" id="JAIQCV010000004">
    <property type="protein sequence ID" value="KAH1107644.1"/>
    <property type="molecule type" value="Genomic_DNA"/>
</dbReference>
<keyword evidence="3" id="KW-1185">Reference proteome</keyword>
<evidence type="ECO:0000313" key="3">
    <source>
        <dbReference type="Proteomes" id="UP000828251"/>
    </source>
</evidence>
<organism evidence="2 3">
    <name type="scientific">Gossypium stocksii</name>
    <dbReference type="NCBI Taxonomy" id="47602"/>
    <lineage>
        <taxon>Eukaryota</taxon>
        <taxon>Viridiplantae</taxon>
        <taxon>Streptophyta</taxon>
        <taxon>Embryophyta</taxon>
        <taxon>Tracheophyta</taxon>
        <taxon>Spermatophyta</taxon>
        <taxon>Magnoliopsida</taxon>
        <taxon>eudicotyledons</taxon>
        <taxon>Gunneridae</taxon>
        <taxon>Pentapetalae</taxon>
        <taxon>rosids</taxon>
        <taxon>malvids</taxon>
        <taxon>Malvales</taxon>
        <taxon>Malvaceae</taxon>
        <taxon>Malvoideae</taxon>
        <taxon>Gossypium</taxon>
    </lineage>
</organism>